<sequence length="156" mass="17476">MIHFVLQQLRFGNPDVRPFLRGALFVPVPYADGPVPADPHHQVREGHAVIPEGESFRAPEDDLRVRYDEGSLPKVQGNEPLRDAYLGRGDPPAETVFLPEQFQGLPEILHLLVQQGIGKILHRGAFPPQKWIAEYQDRSFHHTPSINGESCDSSLS</sequence>
<dbReference type="AlphaFoldDB" id="A0A645EN89"/>
<reference evidence="1" key="1">
    <citation type="submission" date="2019-08" db="EMBL/GenBank/DDBJ databases">
        <authorList>
            <person name="Kucharzyk K."/>
            <person name="Murdoch R.W."/>
            <person name="Higgins S."/>
            <person name="Loffler F."/>
        </authorList>
    </citation>
    <scope>NUCLEOTIDE SEQUENCE</scope>
</reference>
<protein>
    <submittedName>
        <fullName evidence="1">Uncharacterized protein</fullName>
    </submittedName>
</protein>
<organism evidence="1">
    <name type="scientific">bioreactor metagenome</name>
    <dbReference type="NCBI Taxonomy" id="1076179"/>
    <lineage>
        <taxon>unclassified sequences</taxon>
        <taxon>metagenomes</taxon>
        <taxon>ecological metagenomes</taxon>
    </lineage>
</organism>
<dbReference type="EMBL" id="VSSQ01048073">
    <property type="protein sequence ID" value="MPN02114.1"/>
    <property type="molecule type" value="Genomic_DNA"/>
</dbReference>
<accession>A0A645EN89</accession>
<gene>
    <name evidence="1" type="ORF">SDC9_149327</name>
</gene>
<proteinExistence type="predicted"/>
<name>A0A645EN89_9ZZZZ</name>
<comment type="caution">
    <text evidence="1">The sequence shown here is derived from an EMBL/GenBank/DDBJ whole genome shotgun (WGS) entry which is preliminary data.</text>
</comment>
<evidence type="ECO:0000313" key="1">
    <source>
        <dbReference type="EMBL" id="MPN02114.1"/>
    </source>
</evidence>